<keyword evidence="9" id="KW-1185">Reference proteome</keyword>
<keyword evidence="3 5" id="KW-0560">Oxidoreductase</keyword>
<dbReference type="PRINTS" id="PR01011">
    <property type="entry name" value="GLUTPROXDASE"/>
</dbReference>
<reference evidence="8 9" key="1">
    <citation type="submission" date="2013-08" db="EMBL/GenBank/DDBJ databases">
        <title>The genome sequence of Skermanella stibiiresistens.</title>
        <authorList>
            <person name="Zhu W."/>
            <person name="Wang G."/>
        </authorList>
    </citation>
    <scope>NUCLEOTIDE SEQUENCE [LARGE SCALE GENOMIC DNA]</scope>
    <source>
        <strain evidence="8 9">SB22</strain>
    </source>
</reference>
<dbReference type="InterPro" id="IPR013766">
    <property type="entry name" value="Thioredoxin_domain"/>
</dbReference>
<dbReference type="RefSeq" id="WP_037455196.1">
    <property type="nucleotide sequence ID" value="NZ_AVFL01000013.1"/>
</dbReference>
<feature type="signal peptide" evidence="6">
    <location>
        <begin position="1"/>
        <end position="30"/>
    </location>
</feature>
<feature type="domain" description="Thioredoxin" evidence="7">
    <location>
        <begin position="36"/>
        <end position="197"/>
    </location>
</feature>
<evidence type="ECO:0000256" key="5">
    <source>
        <dbReference type="RuleBase" id="RU000499"/>
    </source>
</evidence>
<keyword evidence="2 5" id="KW-0575">Peroxidase</keyword>
<evidence type="ECO:0000313" key="8">
    <source>
        <dbReference type="EMBL" id="EWY39276.1"/>
    </source>
</evidence>
<dbReference type="PROSITE" id="PS51355">
    <property type="entry name" value="GLUTATHIONE_PEROXID_3"/>
    <property type="match status" value="1"/>
</dbReference>
<sequence length="198" mass="21266">MRRTSLAILLTITTLGILAPPLAGSNPGSAAMPSSVQTSKSAFDFDFVAIDGKPLPLSDYAGKAVLVVNTASMCGYTPQYTDLQSLWDRYRDRGLVVLGVPSNDFGGQEPGSAEQIKDFCEVNFSVDFPMTDKQVVTGPKAHPFYRWAGAELGAAAAPRWNFHKYLVAPDGRLANWFPTATSPASDQVIKAVEAVLPK</sequence>
<dbReference type="PIRSF" id="PIRSF000303">
    <property type="entry name" value="Glutathion_perox"/>
    <property type="match status" value="1"/>
</dbReference>
<proteinExistence type="inferred from homology"/>
<dbReference type="InterPro" id="IPR000889">
    <property type="entry name" value="Glutathione_peroxidase"/>
</dbReference>
<dbReference type="PANTHER" id="PTHR11592">
    <property type="entry name" value="GLUTATHIONE PEROXIDASE"/>
    <property type="match status" value="1"/>
</dbReference>
<gene>
    <name evidence="8" type="ORF">N825_08135</name>
</gene>
<comment type="similarity">
    <text evidence="1 5">Belongs to the glutathione peroxidase family.</text>
</comment>
<dbReference type="SUPFAM" id="SSF52833">
    <property type="entry name" value="Thioredoxin-like"/>
    <property type="match status" value="1"/>
</dbReference>
<protein>
    <recommendedName>
        <fullName evidence="5">Glutathione peroxidase</fullName>
    </recommendedName>
</protein>
<evidence type="ECO:0000313" key="9">
    <source>
        <dbReference type="Proteomes" id="UP000019486"/>
    </source>
</evidence>
<dbReference type="PROSITE" id="PS51352">
    <property type="entry name" value="THIOREDOXIN_2"/>
    <property type="match status" value="1"/>
</dbReference>
<evidence type="ECO:0000256" key="2">
    <source>
        <dbReference type="ARBA" id="ARBA00022559"/>
    </source>
</evidence>
<dbReference type="PATRIC" id="fig|1385369.3.peg.3810"/>
<feature type="chain" id="PRO_5004924906" description="Glutathione peroxidase" evidence="6">
    <location>
        <begin position="31"/>
        <end position="198"/>
    </location>
</feature>
<dbReference type="PROSITE" id="PS00460">
    <property type="entry name" value="GLUTATHIONE_PEROXID_1"/>
    <property type="match status" value="1"/>
</dbReference>
<dbReference type="EMBL" id="AVFL01000013">
    <property type="protein sequence ID" value="EWY39276.1"/>
    <property type="molecule type" value="Genomic_DNA"/>
</dbReference>
<dbReference type="Gene3D" id="3.40.30.10">
    <property type="entry name" value="Glutaredoxin"/>
    <property type="match status" value="1"/>
</dbReference>
<feature type="active site" evidence="4">
    <location>
        <position position="74"/>
    </location>
</feature>
<evidence type="ECO:0000256" key="4">
    <source>
        <dbReference type="PIRSR" id="PIRSR000303-1"/>
    </source>
</evidence>
<evidence type="ECO:0000256" key="3">
    <source>
        <dbReference type="ARBA" id="ARBA00023002"/>
    </source>
</evidence>
<dbReference type="CDD" id="cd00340">
    <property type="entry name" value="GSH_Peroxidase"/>
    <property type="match status" value="1"/>
</dbReference>
<dbReference type="PANTHER" id="PTHR11592:SF78">
    <property type="entry name" value="GLUTATHIONE PEROXIDASE"/>
    <property type="match status" value="1"/>
</dbReference>
<dbReference type="GO" id="GO:0034599">
    <property type="term" value="P:cellular response to oxidative stress"/>
    <property type="evidence" value="ECO:0007669"/>
    <property type="project" value="TreeGrafter"/>
</dbReference>
<dbReference type="InterPro" id="IPR036249">
    <property type="entry name" value="Thioredoxin-like_sf"/>
</dbReference>
<dbReference type="AlphaFoldDB" id="W9H3A4"/>
<comment type="caution">
    <text evidence="8">The sequence shown here is derived from an EMBL/GenBank/DDBJ whole genome shotgun (WGS) entry which is preliminary data.</text>
</comment>
<evidence type="ECO:0000256" key="1">
    <source>
        <dbReference type="ARBA" id="ARBA00006926"/>
    </source>
</evidence>
<organism evidence="8 9">
    <name type="scientific">Skermanella stibiiresistens SB22</name>
    <dbReference type="NCBI Taxonomy" id="1385369"/>
    <lineage>
        <taxon>Bacteria</taxon>
        <taxon>Pseudomonadati</taxon>
        <taxon>Pseudomonadota</taxon>
        <taxon>Alphaproteobacteria</taxon>
        <taxon>Rhodospirillales</taxon>
        <taxon>Azospirillaceae</taxon>
        <taxon>Skermanella</taxon>
    </lineage>
</organism>
<dbReference type="Proteomes" id="UP000019486">
    <property type="component" value="Unassembled WGS sequence"/>
</dbReference>
<dbReference type="GO" id="GO:0004601">
    <property type="term" value="F:peroxidase activity"/>
    <property type="evidence" value="ECO:0007669"/>
    <property type="project" value="UniProtKB-KW"/>
</dbReference>
<dbReference type="OrthoDB" id="9785502at2"/>
<evidence type="ECO:0000259" key="7">
    <source>
        <dbReference type="PROSITE" id="PS51352"/>
    </source>
</evidence>
<dbReference type="InterPro" id="IPR029759">
    <property type="entry name" value="GPX_AS"/>
</dbReference>
<dbReference type="Pfam" id="PF00255">
    <property type="entry name" value="GSHPx"/>
    <property type="match status" value="1"/>
</dbReference>
<name>W9H3A4_9PROT</name>
<dbReference type="STRING" id="1385369.N825_08135"/>
<evidence type="ECO:0000256" key="6">
    <source>
        <dbReference type="SAM" id="SignalP"/>
    </source>
</evidence>
<accession>W9H3A4</accession>
<keyword evidence="6" id="KW-0732">Signal</keyword>